<dbReference type="GO" id="GO:0090071">
    <property type="term" value="P:negative regulation of ribosome biogenesis"/>
    <property type="evidence" value="ECO:0007669"/>
    <property type="project" value="UniProtKB-UniRule"/>
</dbReference>
<dbReference type="InterPro" id="IPR004394">
    <property type="entry name" value="Iojap/RsfS/C7orf30"/>
</dbReference>
<keyword evidence="2" id="KW-0810">Translation regulation</keyword>
<proteinExistence type="inferred from homology"/>
<dbReference type="Pfam" id="PF02410">
    <property type="entry name" value="RsfS"/>
    <property type="match status" value="1"/>
</dbReference>
<comment type="similarity">
    <text evidence="1 2">Belongs to the Iojap/RsfS family.</text>
</comment>
<dbReference type="RefSeq" id="WP_425412096.1">
    <property type="nucleotide sequence ID" value="NZ_FNFV01000004.1"/>
</dbReference>
<dbReference type="GO" id="GO:0042256">
    <property type="term" value="P:cytosolic ribosome assembly"/>
    <property type="evidence" value="ECO:0007669"/>
    <property type="project" value="UniProtKB-UniRule"/>
</dbReference>
<keyword evidence="2" id="KW-0963">Cytoplasm</keyword>
<dbReference type="GO" id="GO:0043023">
    <property type="term" value="F:ribosomal large subunit binding"/>
    <property type="evidence" value="ECO:0007669"/>
    <property type="project" value="TreeGrafter"/>
</dbReference>
<dbReference type="Gene3D" id="3.30.460.10">
    <property type="entry name" value="Beta Polymerase, domain 2"/>
    <property type="match status" value="1"/>
</dbReference>
<evidence type="ECO:0000313" key="3">
    <source>
        <dbReference type="EMBL" id="SDK71821.1"/>
    </source>
</evidence>
<dbReference type="NCBIfam" id="TIGR00090">
    <property type="entry name" value="rsfS_iojap_ybeB"/>
    <property type="match status" value="1"/>
</dbReference>
<evidence type="ECO:0000256" key="1">
    <source>
        <dbReference type="ARBA" id="ARBA00010574"/>
    </source>
</evidence>
<organism evidence="3 4">
    <name type="scientific">Meinhardsimonia xiamenensis</name>
    <dbReference type="NCBI Taxonomy" id="990712"/>
    <lineage>
        <taxon>Bacteria</taxon>
        <taxon>Pseudomonadati</taxon>
        <taxon>Pseudomonadota</taxon>
        <taxon>Alphaproteobacteria</taxon>
        <taxon>Rhodobacterales</taxon>
        <taxon>Paracoccaceae</taxon>
        <taxon>Meinhardsimonia</taxon>
    </lineage>
</organism>
<keyword evidence="2" id="KW-0678">Repressor</keyword>
<evidence type="ECO:0000313" key="4">
    <source>
        <dbReference type="Proteomes" id="UP000199328"/>
    </source>
</evidence>
<dbReference type="Proteomes" id="UP000199328">
    <property type="component" value="Unassembled WGS sequence"/>
</dbReference>
<keyword evidence="4" id="KW-1185">Reference proteome</keyword>
<dbReference type="EMBL" id="FNFV01000004">
    <property type="protein sequence ID" value="SDK71821.1"/>
    <property type="molecule type" value="Genomic_DNA"/>
</dbReference>
<dbReference type="SUPFAM" id="SSF81301">
    <property type="entry name" value="Nucleotidyltransferase"/>
    <property type="match status" value="1"/>
</dbReference>
<dbReference type="GO" id="GO:0017148">
    <property type="term" value="P:negative regulation of translation"/>
    <property type="evidence" value="ECO:0007669"/>
    <property type="project" value="UniProtKB-UniRule"/>
</dbReference>
<dbReference type="GO" id="GO:0005737">
    <property type="term" value="C:cytoplasm"/>
    <property type="evidence" value="ECO:0007669"/>
    <property type="project" value="UniProtKB-SubCell"/>
</dbReference>
<comment type="function">
    <text evidence="2">Functions as a ribosomal silencing factor. Interacts with ribosomal protein uL14 (rplN), blocking formation of intersubunit bridge B8. Prevents association of the 30S and 50S ribosomal subunits and the formation of functional ribosomes, thus repressing translation.</text>
</comment>
<dbReference type="AlphaFoldDB" id="A0A1G9E6V3"/>
<reference evidence="4" key="1">
    <citation type="submission" date="2016-10" db="EMBL/GenBank/DDBJ databases">
        <authorList>
            <person name="Varghese N."/>
            <person name="Submissions S."/>
        </authorList>
    </citation>
    <scope>NUCLEOTIDE SEQUENCE [LARGE SCALE GENOMIC DNA]</scope>
    <source>
        <strain evidence="4">CGMCC 1.10789</strain>
    </source>
</reference>
<dbReference type="STRING" id="990712.SAMN05216257_104174"/>
<accession>A0A1G9E6V3</accession>
<comment type="subunit">
    <text evidence="2">Interacts with ribosomal protein uL14 (rplN).</text>
</comment>
<name>A0A1G9E6V3_9RHOB</name>
<comment type="subcellular location">
    <subcellularLocation>
        <location evidence="2">Cytoplasm</location>
    </subcellularLocation>
</comment>
<dbReference type="PANTHER" id="PTHR21043">
    <property type="entry name" value="IOJAP SUPERFAMILY ORTHOLOG"/>
    <property type="match status" value="1"/>
</dbReference>
<dbReference type="InterPro" id="IPR043519">
    <property type="entry name" value="NT_sf"/>
</dbReference>
<dbReference type="PANTHER" id="PTHR21043:SF0">
    <property type="entry name" value="MITOCHONDRIAL ASSEMBLY OF RIBOSOMAL LARGE SUBUNIT PROTEIN 1"/>
    <property type="match status" value="1"/>
</dbReference>
<sequence>MLLERVLSSLEDDKAESIVSIDLRGKSDVADYMVVCSGRSSRQVVSIADKLVERLKLAFRLSSKVEGKEAGDWVLIDAGDVVVHVFRPEVREFYQLEKMWMSPAERARAGA</sequence>
<gene>
    <name evidence="2" type="primary">rsfS</name>
    <name evidence="3" type="ORF">SAMN05216257_104174</name>
</gene>
<dbReference type="HAMAP" id="MF_01477">
    <property type="entry name" value="Iojap_RsfS"/>
    <property type="match status" value="1"/>
</dbReference>
<evidence type="ECO:0000256" key="2">
    <source>
        <dbReference type="HAMAP-Rule" id="MF_01477"/>
    </source>
</evidence>
<protein>
    <recommendedName>
        <fullName evidence="2">Ribosomal silencing factor RsfS</fullName>
    </recommendedName>
</protein>